<evidence type="ECO:0000313" key="2">
    <source>
        <dbReference type="Proteomes" id="UP000662939"/>
    </source>
</evidence>
<evidence type="ECO:0000313" key="1">
    <source>
        <dbReference type="EMBL" id="QSB06543.1"/>
    </source>
</evidence>
<accession>A0A895XSR1</accession>
<dbReference type="EMBL" id="CP070496">
    <property type="protein sequence ID" value="QSB06543.1"/>
    <property type="molecule type" value="Genomic_DNA"/>
</dbReference>
<keyword evidence="2" id="KW-1185">Reference proteome</keyword>
<dbReference type="AlphaFoldDB" id="A0A895XSR1"/>
<dbReference type="Proteomes" id="UP000662939">
    <property type="component" value="Chromosome"/>
</dbReference>
<dbReference type="RefSeq" id="WP_213172554.1">
    <property type="nucleotide sequence ID" value="NZ_CP070496.1"/>
</dbReference>
<proteinExistence type="predicted"/>
<organism evidence="1 2">
    <name type="scientific">Natronoglycomyces albus</name>
    <dbReference type="NCBI Taxonomy" id="2811108"/>
    <lineage>
        <taxon>Bacteria</taxon>
        <taxon>Bacillati</taxon>
        <taxon>Actinomycetota</taxon>
        <taxon>Actinomycetes</taxon>
        <taxon>Glycomycetales</taxon>
        <taxon>Glycomycetaceae</taxon>
        <taxon>Natronoglycomyces</taxon>
    </lineage>
</organism>
<gene>
    <name evidence="1" type="ORF">JQS30_06470</name>
</gene>
<reference evidence="1" key="1">
    <citation type="submission" date="2021-02" db="EMBL/GenBank/DDBJ databases">
        <title>Natronoglycomyces albus gen. nov., sp. nov, a haloalkaliphilic actinobacterium from a soda solonchak soil.</title>
        <authorList>
            <person name="Sorokin D.Y."/>
            <person name="Khijniak T.V."/>
            <person name="Zakharycheva A.P."/>
            <person name="Boueva O.V."/>
            <person name="Ariskina E.V."/>
            <person name="Hahnke R.L."/>
            <person name="Bunk B."/>
            <person name="Sproer C."/>
            <person name="Schumann P."/>
            <person name="Evtushenko L.I."/>
            <person name="Kublanov I.V."/>
        </authorList>
    </citation>
    <scope>NUCLEOTIDE SEQUENCE</scope>
    <source>
        <strain evidence="1">DSM 106290</strain>
    </source>
</reference>
<dbReference type="KEGG" id="nav:JQS30_06470"/>
<protein>
    <submittedName>
        <fullName evidence="1">Uncharacterized protein</fullName>
    </submittedName>
</protein>
<name>A0A895XSR1_9ACTN</name>
<sequence length="303" mass="34087">MNPELTDALDNGPFHVALRTAIEARGLGLDRIRHHLAARGVTVSTTSLSYWQSGKTRPEHPKSLAAIDTLEEILELPEGSLRSLLGPRRARGPRTLRADSDNPETVLGGMDVRQLADQVPLVRENLADIITQQVVVHVNKHRQESLVELTMLVRARREDVDRYILLYRGDPGCDIEQVRLEAVRDCEIGKVVRHPKEPTMVAEVLFPGPLHQGDLQMFQVNISGTNTLSDGHGHAFRHSVEQYVLQVRFDPEQRPTRLYQFAQTQLSRQRKETGDMQLSANNTVELVATQLQPGSLGIAWEWD</sequence>